<dbReference type="PANTHER" id="PTHR23502:SF60">
    <property type="entry name" value="MAJOR FACILITATOR SUPERFAMILY (MFS) PROFILE DOMAIN-CONTAINING PROTEIN-RELATED"/>
    <property type="match status" value="1"/>
</dbReference>
<keyword evidence="3 6" id="KW-1133">Transmembrane helix</keyword>
<keyword evidence="9" id="KW-1185">Reference proteome</keyword>
<protein>
    <recommendedName>
        <fullName evidence="7">Major facilitator superfamily (MFS) profile domain-containing protein</fullName>
    </recommendedName>
</protein>
<dbReference type="InterPro" id="IPR036259">
    <property type="entry name" value="MFS_trans_sf"/>
</dbReference>
<dbReference type="Proteomes" id="UP000215289">
    <property type="component" value="Unassembled WGS sequence"/>
</dbReference>
<evidence type="ECO:0000313" key="9">
    <source>
        <dbReference type="Proteomes" id="UP000215289"/>
    </source>
</evidence>
<comment type="subcellular location">
    <subcellularLocation>
        <location evidence="1">Membrane</location>
        <topology evidence="1">Multi-pass membrane protein</topology>
    </subcellularLocation>
</comment>
<feature type="transmembrane region" description="Helical" evidence="6">
    <location>
        <begin position="125"/>
        <end position="149"/>
    </location>
</feature>
<evidence type="ECO:0000256" key="6">
    <source>
        <dbReference type="SAM" id="Phobius"/>
    </source>
</evidence>
<evidence type="ECO:0000256" key="3">
    <source>
        <dbReference type="ARBA" id="ARBA00022989"/>
    </source>
</evidence>
<gene>
    <name evidence="8" type="ORF">CFD26_102181</name>
</gene>
<feature type="region of interest" description="Disordered" evidence="5">
    <location>
        <begin position="1"/>
        <end position="53"/>
    </location>
</feature>
<organism evidence="8 9">
    <name type="scientific">Aspergillus turcosus</name>
    <dbReference type="NCBI Taxonomy" id="1245748"/>
    <lineage>
        <taxon>Eukaryota</taxon>
        <taxon>Fungi</taxon>
        <taxon>Dikarya</taxon>
        <taxon>Ascomycota</taxon>
        <taxon>Pezizomycotina</taxon>
        <taxon>Eurotiomycetes</taxon>
        <taxon>Eurotiomycetidae</taxon>
        <taxon>Eurotiales</taxon>
        <taxon>Aspergillaceae</taxon>
        <taxon>Aspergillus</taxon>
        <taxon>Aspergillus subgen. Fumigati</taxon>
    </lineage>
</organism>
<evidence type="ECO:0000256" key="4">
    <source>
        <dbReference type="ARBA" id="ARBA00023136"/>
    </source>
</evidence>
<accession>A0A229XAQ0</accession>
<evidence type="ECO:0000256" key="1">
    <source>
        <dbReference type="ARBA" id="ARBA00004141"/>
    </source>
</evidence>
<feature type="compositionally biased region" description="Polar residues" evidence="5">
    <location>
        <begin position="18"/>
        <end position="34"/>
    </location>
</feature>
<dbReference type="OrthoDB" id="6770063at2759"/>
<feature type="transmembrane region" description="Helical" evidence="6">
    <location>
        <begin position="98"/>
        <end position="119"/>
    </location>
</feature>
<dbReference type="PANTHER" id="PTHR23502">
    <property type="entry name" value="MAJOR FACILITATOR SUPERFAMILY"/>
    <property type="match status" value="1"/>
</dbReference>
<evidence type="ECO:0000256" key="2">
    <source>
        <dbReference type="ARBA" id="ARBA00022692"/>
    </source>
</evidence>
<dbReference type="Gene3D" id="1.20.1250.20">
    <property type="entry name" value="MFS general substrate transporter like domains"/>
    <property type="match status" value="1"/>
</dbReference>
<feature type="transmembrane region" description="Helical" evidence="6">
    <location>
        <begin position="156"/>
        <end position="176"/>
    </location>
</feature>
<feature type="transmembrane region" description="Helical" evidence="6">
    <location>
        <begin position="196"/>
        <end position="219"/>
    </location>
</feature>
<evidence type="ECO:0000256" key="5">
    <source>
        <dbReference type="SAM" id="MobiDB-lite"/>
    </source>
</evidence>
<name>A0A229XAQ0_9EURO</name>
<dbReference type="InterPro" id="IPR020846">
    <property type="entry name" value="MFS_dom"/>
</dbReference>
<dbReference type="Pfam" id="PF07690">
    <property type="entry name" value="MFS_1"/>
    <property type="match status" value="1"/>
</dbReference>
<feature type="transmembrane region" description="Helical" evidence="6">
    <location>
        <begin position="285"/>
        <end position="305"/>
    </location>
</feature>
<comment type="caution">
    <text evidence="8">The sequence shown here is derived from an EMBL/GenBank/DDBJ whole genome shotgun (WGS) entry which is preliminary data.</text>
</comment>
<keyword evidence="2 6" id="KW-0812">Transmembrane</keyword>
<dbReference type="STRING" id="1245748.A0A229XAQ0"/>
<evidence type="ECO:0000259" key="7">
    <source>
        <dbReference type="PROSITE" id="PS50850"/>
    </source>
</evidence>
<dbReference type="GO" id="GO:0016020">
    <property type="term" value="C:membrane"/>
    <property type="evidence" value="ECO:0007669"/>
    <property type="project" value="UniProtKB-SubCell"/>
</dbReference>
<dbReference type="GO" id="GO:0022857">
    <property type="term" value="F:transmembrane transporter activity"/>
    <property type="evidence" value="ECO:0007669"/>
    <property type="project" value="InterPro"/>
</dbReference>
<dbReference type="Gene3D" id="1.20.1720.10">
    <property type="entry name" value="Multidrug resistance protein D"/>
    <property type="match status" value="1"/>
</dbReference>
<dbReference type="AlphaFoldDB" id="A0A229XAQ0"/>
<sequence length="456" mass="49405">MAGQLASAPSCEKGDDNAQIQAQRVGASTSSSGRPSPDPNLVTWDGPNDPENPKNWPASQKWMVFIPMSLFNLLSSMSSATVAPALEAIATDLNIRSQTLLIMSLSVYLLGSAIVPLVSSPLSEMYGRVIILSAANIFYIIFNTLCGIAKTQNQLIAYRFLAGLGGAGPFGIGSGMNSDLFPPQDRWKAMAVFTLAPLLGTAIGPIAGGFLVQLLNLYTEYDGMSSTALLHKNLIRPFRLLATQPIIQVLSLYLAYLNGILYLMVATFPDVWTTIYRESESIGSLNYISLTVGMAIAMQLGTRIADRVYQRLRANNGGVARPEFRLPILCAGACIVPIGLFWYGWSARQSIHWIMPNIGAAIYAGSTVVQLVCVQGYLIDTYQLFAASAMAAVMVLRSLLGFALPLIAPSLYTTLGFAWGNSLLAFIAILIGIPSPLFLWFYGERLREKSTYARNT</sequence>
<evidence type="ECO:0000313" key="8">
    <source>
        <dbReference type="EMBL" id="RLL98018.1"/>
    </source>
</evidence>
<proteinExistence type="predicted"/>
<feature type="transmembrane region" description="Helical" evidence="6">
    <location>
        <begin position="240"/>
        <end position="265"/>
    </location>
</feature>
<feature type="transmembrane region" description="Helical" evidence="6">
    <location>
        <begin position="62"/>
        <end position="86"/>
    </location>
</feature>
<feature type="transmembrane region" description="Helical" evidence="6">
    <location>
        <begin position="384"/>
        <end position="407"/>
    </location>
</feature>
<dbReference type="SUPFAM" id="SSF103473">
    <property type="entry name" value="MFS general substrate transporter"/>
    <property type="match status" value="1"/>
</dbReference>
<dbReference type="PROSITE" id="PS50850">
    <property type="entry name" value="MFS"/>
    <property type="match status" value="1"/>
</dbReference>
<feature type="transmembrane region" description="Helical" evidence="6">
    <location>
        <begin position="419"/>
        <end position="442"/>
    </location>
</feature>
<keyword evidence="4 6" id="KW-0472">Membrane</keyword>
<reference evidence="8 9" key="1">
    <citation type="submission" date="2018-08" db="EMBL/GenBank/DDBJ databases">
        <title>Draft genome sequences of two Aspergillus turcosus clinical strains isolated from bronchoalveolar lavage fluid: one azole-susceptible and the other azole-resistant.</title>
        <authorList>
            <person name="Parent-Michaud M."/>
            <person name="Dufresne P.J."/>
            <person name="Fournier E."/>
            <person name="Martineau C."/>
            <person name="Moreira S."/>
            <person name="Perkins V."/>
            <person name="De Repentigny L."/>
            <person name="Dufresne S.F."/>
        </authorList>
    </citation>
    <scope>NUCLEOTIDE SEQUENCE [LARGE SCALE GENOMIC DNA]</scope>
    <source>
        <strain evidence="8">HMR AF 1038</strain>
    </source>
</reference>
<feature type="domain" description="Major facilitator superfamily (MFS) profile" evidence="7">
    <location>
        <begin position="64"/>
        <end position="456"/>
    </location>
</feature>
<dbReference type="CDD" id="cd17323">
    <property type="entry name" value="MFS_Tpo1_MDR_like"/>
    <property type="match status" value="1"/>
</dbReference>
<dbReference type="InterPro" id="IPR011701">
    <property type="entry name" value="MFS"/>
</dbReference>
<feature type="transmembrane region" description="Helical" evidence="6">
    <location>
        <begin position="351"/>
        <end position="372"/>
    </location>
</feature>
<dbReference type="EMBL" id="NIDN02000062">
    <property type="protein sequence ID" value="RLL98018.1"/>
    <property type="molecule type" value="Genomic_DNA"/>
</dbReference>
<feature type="transmembrane region" description="Helical" evidence="6">
    <location>
        <begin position="326"/>
        <end position="345"/>
    </location>
</feature>